<accession>A0A834EAG9</accession>
<evidence type="ECO:0000313" key="1">
    <source>
        <dbReference type="EMBL" id="KAF6109864.1"/>
    </source>
</evidence>
<reference evidence="1 2" key="1">
    <citation type="journal article" date="2020" name="Nature">
        <title>Six reference-quality genomes reveal evolution of bat adaptations.</title>
        <authorList>
            <person name="Jebb D."/>
            <person name="Huang Z."/>
            <person name="Pippel M."/>
            <person name="Hughes G.M."/>
            <person name="Lavrichenko K."/>
            <person name="Devanna P."/>
            <person name="Winkler S."/>
            <person name="Jermiin L.S."/>
            <person name="Skirmuntt E.C."/>
            <person name="Katzourakis A."/>
            <person name="Burkitt-Gray L."/>
            <person name="Ray D.A."/>
            <person name="Sullivan K.A.M."/>
            <person name="Roscito J.G."/>
            <person name="Kirilenko B.M."/>
            <person name="Davalos L.M."/>
            <person name="Corthals A.P."/>
            <person name="Power M.L."/>
            <person name="Jones G."/>
            <person name="Ransome R.D."/>
            <person name="Dechmann D.K.N."/>
            <person name="Locatelli A.G."/>
            <person name="Puechmaille S.J."/>
            <person name="Fedrigo O."/>
            <person name="Jarvis E.D."/>
            <person name="Hiller M."/>
            <person name="Vernes S.C."/>
            <person name="Myers E.W."/>
            <person name="Teeling E.C."/>
        </authorList>
    </citation>
    <scope>NUCLEOTIDE SEQUENCE [LARGE SCALE GENOMIC DNA]</scope>
    <source>
        <strain evidence="1">Bat1K_MPI-CBG_1</strain>
    </source>
</reference>
<dbReference type="EMBL" id="JABVXQ010000005">
    <property type="protein sequence ID" value="KAF6109864.1"/>
    <property type="molecule type" value="Genomic_DNA"/>
</dbReference>
<protein>
    <submittedName>
        <fullName evidence="1">Uncharacterized protein</fullName>
    </submittedName>
</protein>
<gene>
    <name evidence="1" type="ORF">HJG60_011055</name>
</gene>
<dbReference type="Proteomes" id="UP000664940">
    <property type="component" value="Unassembled WGS sequence"/>
</dbReference>
<sequence length="154" mass="16513">MQTGQQSRAGQPSVCGRLRICTKQAKQDDTQPTEPHGQDLVSGVEGSLQLLWSGVTLERASDSWCHSTSRPRTQWPETAAVSFALGWTWARLAGLLRVSLAVSGEVLSDGGLAEAGAAQIVSALVRRAAVAKCHTLGGLERQTRICSQFWSPDI</sequence>
<evidence type="ECO:0000313" key="2">
    <source>
        <dbReference type="Proteomes" id="UP000664940"/>
    </source>
</evidence>
<comment type="caution">
    <text evidence="1">The sequence shown here is derived from an EMBL/GenBank/DDBJ whole genome shotgun (WGS) entry which is preliminary data.</text>
</comment>
<dbReference type="AlphaFoldDB" id="A0A834EAG9"/>
<proteinExistence type="predicted"/>
<name>A0A834EAG9_9CHIR</name>
<organism evidence="1 2">
    <name type="scientific">Phyllostomus discolor</name>
    <name type="common">pale spear-nosed bat</name>
    <dbReference type="NCBI Taxonomy" id="89673"/>
    <lineage>
        <taxon>Eukaryota</taxon>
        <taxon>Metazoa</taxon>
        <taxon>Chordata</taxon>
        <taxon>Craniata</taxon>
        <taxon>Vertebrata</taxon>
        <taxon>Euteleostomi</taxon>
        <taxon>Mammalia</taxon>
        <taxon>Eutheria</taxon>
        <taxon>Laurasiatheria</taxon>
        <taxon>Chiroptera</taxon>
        <taxon>Yangochiroptera</taxon>
        <taxon>Phyllostomidae</taxon>
        <taxon>Phyllostominae</taxon>
        <taxon>Phyllostomus</taxon>
    </lineage>
</organism>